<comment type="caution">
    <text evidence="4">The sequence shown here is derived from an EMBL/GenBank/DDBJ whole genome shotgun (WGS) entry which is preliminary data.</text>
</comment>
<accession>A0AAV9U0M0</accession>
<feature type="region of interest" description="Disordered" evidence="1">
    <location>
        <begin position="588"/>
        <end position="613"/>
    </location>
</feature>
<keyword evidence="5" id="KW-1185">Reference proteome</keyword>
<proteinExistence type="predicted"/>
<feature type="domain" description="SAM-like" evidence="3">
    <location>
        <begin position="806"/>
        <end position="869"/>
    </location>
</feature>
<evidence type="ECO:0000313" key="4">
    <source>
        <dbReference type="EMBL" id="KAK6332291.1"/>
    </source>
</evidence>
<dbReference type="InterPro" id="IPR055528">
    <property type="entry name" value="DUF7102"/>
</dbReference>
<name>A0AAV9U0M0_9PEZI</name>
<reference evidence="4 5" key="1">
    <citation type="submission" date="2019-10" db="EMBL/GenBank/DDBJ databases">
        <authorList>
            <person name="Palmer J.M."/>
        </authorList>
    </citation>
    <scope>NUCLEOTIDE SEQUENCE [LARGE SCALE GENOMIC DNA]</scope>
    <source>
        <strain evidence="4 5">TWF696</strain>
    </source>
</reference>
<dbReference type="InterPro" id="IPR057559">
    <property type="entry name" value="SAM_6"/>
</dbReference>
<organism evidence="4 5">
    <name type="scientific">Orbilia brochopaga</name>
    <dbReference type="NCBI Taxonomy" id="3140254"/>
    <lineage>
        <taxon>Eukaryota</taxon>
        <taxon>Fungi</taxon>
        <taxon>Dikarya</taxon>
        <taxon>Ascomycota</taxon>
        <taxon>Pezizomycotina</taxon>
        <taxon>Orbiliomycetes</taxon>
        <taxon>Orbiliales</taxon>
        <taxon>Orbiliaceae</taxon>
        <taxon>Orbilia</taxon>
    </lineage>
</organism>
<dbReference type="Proteomes" id="UP001375240">
    <property type="component" value="Unassembled WGS sequence"/>
</dbReference>
<evidence type="ECO:0000259" key="3">
    <source>
        <dbReference type="Pfam" id="PF23395"/>
    </source>
</evidence>
<feature type="region of interest" description="Disordered" evidence="1">
    <location>
        <begin position="299"/>
        <end position="321"/>
    </location>
</feature>
<feature type="compositionally biased region" description="Low complexity" evidence="1">
    <location>
        <begin position="592"/>
        <end position="606"/>
    </location>
</feature>
<dbReference type="AlphaFoldDB" id="A0AAV9U0M0"/>
<feature type="compositionally biased region" description="Pro residues" evidence="1">
    <location>
        <begin position="261"/>
        <end position="272"/>
    </location>
</feature>
<sequence length="879" mass="97827">MHDESLLLYARAYDLVEDHTSISPLSFICLPFDTDEDTTDPSTLIASLTEYLPPCARPYASKERLEVTKDAGILLSQTLSIRNYRDEDEDLYTKWDSLRLDEPLLQFAATKPVSRKNAFGKLDLKRLAVSEISTDDDRDEGLSFPSYAWDRKNEIAEDVAGDRMTVGRKVLVYLRNTVTVPVVEEQETMGRLGELTPPLSPLPCQEVPLSPILLQDIAEAIEPLESDESGSVLSTNVEKILLNEALSESPTTSKFLQEAQQPPPITPSPAKRPFPELRVESPLTPLLIISSPCKRTKLSNTVDNTATPSTAQSPSLPPTAPAKKVAFSDVVEEFLLPPSLDPSDNELGEEEEHGEACGPFARSAMAEFTLDVMEPSAKYFLRKLQQEQLDDSTKSEDSPDGLRVEVPVVEWKRPVPRWVHKNRLADSLKNVLDEEVMQKWEYRRSLDIAGLQWAIVSPNYGHVGLDEAIVPDDEASLFGEVLPETLLETTIEDEDAEFWHHRMDPRDDEELECAEIEPKMDLDNLIERRLLKKSEKPLDPAYHQLSPFDPKNQLASFLALQNRKPQIPPISKESEPILISSDIVTSLASSQPSAPTTRTSTTAERTCNLPPPPDPASSFLISASFLTNRTLYRAIKSLCPTSNFIERDFDPHNAQNMFGYEDHVPDESINEADILVTPLVGIVLTNLQTIRQRTLPGLSSQFSAAAQGTDAEGIRDRIAKVSQRYEKLVVGLSIDIGGDSDTLELGKTDCAIIAGFVGFCEAIGNVQVAILRPGGGSEDKARWIVQTMGLNTHRWKRCGTAVNITETESSWETLLRHAGMNSYAAQAVLTKLRESECSLVDFVTIERESRRAIFEPLVGRRVLERFEEVVGAGWLSTQR</sequence>
<feature type="compositionally biased region" description="Polar residues" evidence="1">
    <location>
        <begin position="251"/>
        <end position="260"/>
    </location>
</feature>
<protein>
    <submittedName>
        <fullName evidence="4">Uncharacterized protein</fullName>
    </submittedName>
</protein>
<feature type="region of interest" description="Disordered" evidence="1">
    <location>
        <begin position="251"/>
        <end position="274"/>
    </location>
</feature>
<feature type="domain" description="DUF7102" evidence="2">
    <location>
        <begin position="618"/>
        <end position="788"/>
    </location>
</feature>
<gene>
    <name evidence="4" type="ORF">TWF696_003011</name>
</gene>
<evidence type="ECO:0000259" key="2">
    <source>
        <dbReference type="Pfam" id="PF23394"/>
    </source>
</evidence>
<dbReference type="Pfam" id="PF23395">
    <property type="entry name" value="SAM_6"/>
    <property type="match status" value="1"/>
</dbReference>
<evidence type="ECO:0000256" key="1">
    <source>
        <dbReference type="SAM" id="MobiDB-lite"/>
    </source>
</evidence>
<dbReference type="EMBL" id="JAVHNQ010000015">
    <property type="protein sequence ID" value="KAK6332291.1"/>
    <property type="molecule type" value="Genomic_DNA"/>
</dbReference>
<dbReference type="Pfam" id="PF23394">
    <property type="entry name" value="DUF7102"/>
    <property type="match status" value="1"/>
</dbReference>
<feature type="compositionally biased region" description="Polar residues" evidence="1">
    <location>
        <begin position="299"/>
        <end position="314"/>
    </location>
</feature>
<evidence type="ECO:0000313" key="5">
    <source>
        <dbReference type="Proteomes" id="UP001375240"/>
    </source>
</evidence>